<organism evidence="1 2">
    <name type="scientific">Enterococcus dispar ATCC 51266</name>
    <dbReference type="NCBI Taxonomy" id="1139219"/>
    <lineage>
        <taxon>Bacteria</taxon>
        <taxon>Bacillati</taxon>
        <taxon>Bacillota</taxon>
        <taxon>Bacilli</taxon>
        <taxon>Lactobacillales</taxon>
        <taxon>Enterococcaceae</taxon>
        <taxon>Enterococcus</taxon>
    </lineage>
</organism>
<dbReference type="STRING" id="44009.RV01_GL002521"/>
<gene>
    <name evidence="1" type="ORF">OMK_01128</name>
</gene>
<reference evidence="1 2" key="1">
    <citation type="submission" date="2013-03" db="EMBL/GenBank/DDBJ databases">
        <title>The Genome Sequence of Enterococcus dispar ATCC_51266 (Illumina only assembly).</title>
        <authorList>
            <consortium name="The Broad Institute Genomics Platform"/>
            <consortium name="The Broad Institute Genome Sequencing Center for Infectious Disease"/>
            <person name="Earl A."/>
            <person name="Russ C."/>
            <person name="Gilmore M."/>
            <person name="Surin D."/>
            <person name="Walker B."/>
            <person name="Young S."/>
            <person name="Zeng Q."/>
            <person name="Gargeya S."/>
            <person name="Fitzgerald M."/>
            <person name="Haas B."/>
            <person name="Abouelleil A."/>
            <person name="Allen A.W."/>
            <person name="Alvarado L."/>
            <person name="Arachchi H.M."/>
            <person name="Berlin A.M."/>
            <person name="Chapman S.B."/>
            <person name="Gainer-Dewar J."/>
            <person name="Goldberg J."/>
            <person name="Griggs A."/>
            <person name="Gujja S."/>
            <person name="Hansen M."/>
            <person name="Howarth C."/>
            <person name="Imamovic A."/>
            <person name="Ireland A."/>
            <person name="Larimer J."/>
            <person name="McCowan C."/>
            <person name="Murphy C."/>
            <person name="Pearson M."/>
            <person name="Poon T.W."/>
            <person name="Priest M."/>
            <person name="Roberts A."/>
            <person name="Saif S."/>
            <person name="Shea T."/>
            <person name="Sisk P."/>
            <person name="Sykes S."/>
            <person name="Wortman J."/>
            <person name="Nusbaum C."/>
            <person name="Birren B."/>
        </authorList>
    </citation>
    <scope>NUCLEOTIDE SEQUENCE [LARGE SCALE GENOMIC DNA]</scope>
    <source>
        <strain evidence="1 2">ATCC 51266</strain>
    </source>
</reference>
<dbReference type="RefSeq" id="WP_016172306.1">
    <property type="nucleotide sequence ID" value="NZ_ASWK01000001.1"/>
</dbReference>
<evidence type="ECO:0000313" key="1">
    <source>
        <dbReference type="EMBL" id="EOT42767.1"/>
    </source>
</evidence>
<dbReference type="Proteomes" id="UP000014127">
    <property type="component" value="Unassembled WGS sequence"/>
</dbReference>
<dbReference type="AlphaFoldDB" id="S1N6Y2"/>
<name>S1N6Y2_9ENTE</name>
<proteinExistence type="predicted"/>
<sequence>MKVSEAIDQLEVGDTVWVKSKVTAINSENTKTSIYLDGDEEISLTEPQAEKVEVPDWFDQWYKKLIVDCSYHESKALVLINQCGDGHVLENFDGGIFGGTAKNSVIYTGWINSNRELASRAILDGYTAKPKRWVVKMATGYFMDFEEGCNEEGFEWVSSSKSCCLVFTEKSKAEAVAILVEGSVEEV</sequence>
<dbReference type="HOGENOM" id="CLU_1445575_0_0_9"/>
<dbReference type="EMBL" id="AHYR01000004">
    <property type="protein sequence ID" value="EOT42767.1"/>
    <property type="molecule type" value="Genomic_DNA"/>
</dbReference>
<evidence type="ECO:0008006" key="3">
    <source>
        <dbReference type="Google" id="ProtNLM"/>
    </source>
</evidence>
<accession>S1N6Y2</accession>
<dbReference type="OrthoDB" id="2366280at2"/>
<comment type="caution">
    <text evidence="1">The sequence shown here is derived from an EMBL/GenBank/DDBJ whole genome shotgun (WGS) entry which is preliminary data.</text>
</comment>
<dbReference type="PATRIC" id="fig|1139219.3.peg.1088"/>
<keyword evidence="2" id="KW-1185">Reference proteome</keyword>
<protein>
    <recommendedName>
        <fullName evidence="3">DUF1642 domain-containing protein</fullName>
    </recommendedName>
</protein>
<evidence type="ECO:0000313" key="2">
    <source>
        <dbReference type="Proteomes" id="UP000014127"/>
    </source>
</evidence>